<dbReference type="Proteomes" id="UP000190230">
    <property type="component" value="Unassembled WGS sequence"/>
</dbReference>
<organism evidence="2 3">
    <name type="scientific">Salegentibacter holothuriorum</name>
    <dbReference type="NCBI Taxonomy" id="241145"/>
    <lineage>
        <taxon>Bacteria</taxon>
        <taxon>Pseudomonadati</taxon>
        <taxon>Bacteroidota</taxon>
        <taxon>Flavobacteriia</taxon>
        <taxon>Flavobacteriales</taxon>
        <taxon>Flavobacteriaceae</taxon>
        <taxon>Salegentibacter</taxon>
    </lineage>
</organism>
<dbReference type="AlphaFoldDB" id="A0A1T5CL55"/>
<proteinExistence type="predicted"/>
<protein>
    <submittedName>
        <fullName evidence="2">Methyltransferase, FkbM family</fullName>
    </submittedName>
</protein>
<dbReference type="InterPro" id="IPR029063">
    <property type="entry name" value="SAM-dependent_MTases_sf"/>
</dbReference>
<dbReference type="SUPFAM" id="SSF53448">
    <property type="entry name" value="Nucleotide-diphospho-sugar transferases"/>
    <property type="match status" value="1"/>
</dbReference>
<dbReference type="OrthoDB" id="9785375at2"/>
<dbReference type="PANTHER" id="PTHR34203:SF15">
    <property type="entry name" value="SLL1173 PROTEIN"/>
    <property type="match status" value="1"/>
</dbReference>
<dbReference type="STRING" id="241145.SAMN05660776_2019"/>
<keyword evidence="2" id="KW-0489">Methyltransferase</keyword>
<dbReference type="Gene3D" id="3.90.550.10">
    <property type="entry name" value="Spore Coat Polysaccharide Biosynthesis Protein SpsA, Chain A"/>
    <property type="match status" value="1"/>
</dbReference>
<dbReference type="InterPro" id="IPR006342">
    <property type="entry name" value="FkbM_mtfrase"/>
</dbReference>
<name>A0A1T5CL55_9FLAO</name>
<dbReference type="GO" id="GO:0008168">
    <property type="term" value="F:methyltransferase activity"/>
    <property type="evidence" value="ECO:0007669"/>
    <property type="project" value="UniProtKB-KW"/>
</dbReference>
<dbReference type="Pfam" id="PF05050">
    <property type="entry name" value="Methyltransf_21"/>
    <property type="match status" value="1"/>
</dbReference>
<gene>
    <name evidence="2" type="ORF">SAMN05660776_2019</name>
</gene>
<dbReference type="EMBL" id="FUYY01000003">
    <property type="protein sequence ID" value="SKB60177.1"/>
    <property type="molecule type" value="Genomic_DNA"/>
</dbReference>
<evidence type="ECO:0000259" key="1">
    <source>
        <dbReference type="Pfam" id="PF05050"/>
    </source>
</evidence>
<reference evidence="3" key="1">
    <citation type="submission" date="2017-02" db="EMBL/GenBank/DDBJ databases">
        <authorList>
            <person name="Varghese N."/>
            <person name="Submissions S."/>
        </authorList>
    </citation>
    <scope>NUCLEOTIDE SEQUENCE [LARGE SCALE GENOMIC DNA]</scope>
    <source>
        <strain evidence="3">DSM 23405</strain>
    </source>
</reference>
<evidence type="ECO:0000313" key="2">
    <source>
        <dbReference type="EMBL" id="SKB60177.1"/>
    </source>
</evidence>
<keyword evidence="3" id="KW-1185">Reference proteome</keyword>
<keyword evidence="2" id="KW-0808">Transferase</keyword>
<dbReference type="GO" id="GO:0032259">
    <property type="term" value="P:methylation"/>
    <property type="evidence" value="ECO:0007669"/>
    <property type="project" value="UniProtKB-KW"/>
</dbReference>
<sequence>MNRDLAPIVLFIYNRPWHTRRTLEALKQNELAANSRLIIFSDGPKENSTEEELNKVKEIRNLVKEEKWCGAVKIIERTENLGLAESVILGVTELIEEYGRVIVLEDDIIVGKYFLNFINEALELYKFKKRVFGVSGYQFTPSKEIKESTYFLPIMSSWGYATWADRWSQINFNGEELLEIVENKKIGNKLNFGSINYLKMLKDQVDNLNNSWAVRFYVSMYLKNGLFLYPNKSLLRNIGFDGTGIHSGSNPSKHYRDPKEINSLIPVQNKKVKWNKKNVDLSMKGTYNSSVSKNSGFKTTLKNILPPELIQYARRKLKRDNSLDIDKTSPRYTRKIIQFEDQEIIVPDVASFNFMKKEIFENEVYKFSTHELSPYIIDGGANIGLSTIYFKKLFPNSKIIGFEPDPSIFEILKKNIRKFNFQNIELVNKGLWNVKKELEFWSEGADAGLIIEKKDSKKTTTKIETTSLNDYLTCQVDFLKLDIEGAETVVLKDIQPNLGKIKRIFVEYHSFVNQPQSIDEILRILIEAGFRLHINAPGLSSQSPFVKLNTYNNMDMQLNIYGFKEE</sequence>
<dbReference type="PANTHER" id="PTHR34203">
    <property type="entry name" value="METHYLTRANSFERASE, FKBM FAMILY PROTEIN"/>
    <property type="match status" value="1"/>
</dbReference>
<dbReference type="InterPro" id="IPR052514">
    <property type="entry name" value="SAM-dependent_MTase"/>
</dbReference>
<dbReference type="InterPro" id="IPR029044">
    <property type="entry name" value="Nucleotide-diphossugar_trans"/>
</dbReference>
<dbReference type="NCBIfam" id="TIGR01444">
    <property type="entry name" value="fkbM_fam"/>
    <property type="match status" value="1"/>
</dbReference>
<feature type="domain" description="Methyltransferase FkbM" evidence="1">
    <location>
        <begin position="378"/>
        <end position="532"/>
    </location>
</feature>
<evidence type="ECO:0000313" key="3">
    <source>
        <dbReference type="Proteomes" id="UP000190230"/>
    </source>
</evidence>
<dbReference type="SUPFAM" id="SSF53335">
    <property type="entry name" value="S-adenosyl-L-methionine-dependent methyltransferases"/>
    <property type="match status" value="1"/>
</dbReference>
<dbReference type="Gene3D" id="3.40.50.150">
    <property type="entry name" value="Vaccinia Virus protein VP39"/>
    <property type="match status" value="1"/>
</dbReference>
<accession>A0A1T5CL55</accession>